<keyword evidence="1" id="KW-0812">Transmembrane</keyword>
<name>A0A437AKZ2_9MICR</name>
<reference evidence="2 3" key="1">
    <citation type="submission" date="2018-10" db="EMBL/GenBank/DDBJ databases">
        <title>Draft genome sequence of the microsporidian Tubulinosema ratisbonensis.</title>
        <authorList>
            <person name="Polonais V."/>
            <person name="Peyretaillade E."/>
            <person name="Niehus S."/>
            <person name="Wawrzyniak I."/>
            <person name="Franchet A."/>
            <person name="Gaspin C."/>
            <person name="Reichstadt M."/>
            <person name="Belser C."/>
            <person name="Labadie K."/>
            <person name="Delbac F."/>
            <person name="Ferrandon D."/>
        </authorList>
    </citation>
    <scope>NUCLEOTIDE SEQUENCE [LARGE SCALE GENOMIC DNA]</scope>
    <source>
        <strain evidence="2 3">Franzen</strain>
    </source>
</reference>
<keyword evidence="3" id="KW-1185">Reference proteome</keyword>
<gene>
    <name evidence="2" type="ORF">TUBRATIS_16560</name>
</gene>
<protein>
    <submittedName>
        <fullName evidence="2">Uncharacterized protein</fullName>
    </submittedName>
</protein>
<dbReference type="VEuPathDB" id="MicrosporidiaDB:TUBRATIS_16560"/>
<organism evidence="2 3">
    <name type="scientific">Tubulinosema ratisbonensis</name>
    <dbReference type="NCBI Taxonomy" id="291195"/>
    <lineage>
        <taxon>Eukaryota</taxon>
        <taxon>Fungi</taxon>
        <taxon>Fungi incertae sedis</taxon>
        <taxon>Microsporidia</taxon>
        <taxon>Tubulinosematoidea</taxon>
        <taxon>Tubulinosematidae</taxon>
        <taxon>Tubulinosema</taxon>
    </lineage>
</organism>
<proteinExistence type="predicted"/>
<evidence type="ECO:0000313" key="3">
    <source>
        <dbReference type="Proteomes" id="UP000282876"/>
    </source>
</evidence>
<comment type="caution">
    <text evidence="2">The sequence shown here is derived from an EMBL/GenBank/DDBJ whole genome shotgun (WGS) entry which is preliminary data.</text>
</comment>
<feature type="transmembrane region" description="Helical" evidence="1">
    <location>
        <begin position="107"/>
        <end position="126"/>
    </location>
</feature>
<feature type="transmembrane region" description="Helical" evidence="1">
    <location>
        <begin position="158"/>
        <end position="181"/>
    </location>
</feature>
<accession>A0A437AKZ2</accession>
<feature type="transmembrane region" description="Helical" evidence="1">
    <location>
        <begin position="12"/>
        <end position="33"/>
    </location>
</feature>
<keyword evidence="1" id="KW-0472">Membrane</keyword>
<dbReference type="AlphaFoldDB" id="A0A437AKZ2"/>
<dbReference type="Proteomes" id="UP000282876">
    <property type="component" value="Unassembled WGS sequence"/>
</dbReference>
<evidence type="ECO:0000313" key="2">
    <source>
        <dbReference type="EMBL" id="RVD91871.1"/>
    </source>
</evidence>
<evidence type="ECO:0000256" key="1">
    <source>
        <dbReference type="SAM" id="Phobius"/>
    </source>
</evidence>
<keyword evidence="1" id="KW-1133">Transmembrane helix</keyword>
<dbReference type="EMBL" id="RCSS01000386">
    <property type="protein sequence ID" value="RVD91871.1"/>
    <property type="molecule type" value="Genomic_DNA"/>
</dbReference>
<feature type="transmembrane region" description="Helical" evidence="1">
    <location>
        <begin position="40"/>
        <end position="63"/>
    </location>
</feature>
<sequence length="195" mass="23957">MYKKGKISLTDQILSSFFISHFIVFLLVTIILIPISFTNYYLFLFLLFFYLSFNFFICLFVYFESFLFNYFLSLVYFLIILALLLTVDFTFIPFLEKYQFKLEMIGTFLKSFPYFNLLIYFLSWLYTSFDSKKEFGQLELFRLNWYGRNEMFSFSDKYFYLFVGVIVFYSLFIIFYGFMCVKSKMNLFYRYKLKK</sequence>
<feature type="transmembrane region" description="Helical" evidence="1">
    <location>
        <begin position="75"/>
        <end position="95"/>
    </location>
</feature>